<evidence type="ECO:0000313" key="15">
    <source>
        <dbReference type="Proteomes" id="UP000813427"/>
    </source>
</evidence>
<dbReference type="Pfam" id="PF11951">
    <property type="entry name" value="Fungal_trans_2"/>
    <property type="match status" value="1"/>
</dbReference>
<feature type="compositionally biased region" description="Low complexity" evidence="11">
    <location>
        <begin position="58"/>
        <end position="70"/>
    </location>
</feature>
<dbReference type="Gene3D" id="3.40.1090.10">
    <property type="entry name" value="Cytosolic phospholipase A2 catalytic domain"/>
    <property type="match status" value="1"/>
</dbReference>
<evidence type="ECO:0000256" key="9">
    <source>
        <dbReference type="PROSITE-ProRule" id="PRU00555"/>
    </source>
</evidence>
<evidence type="ECO:0000256" key="2">
    <source>
        <dbReference type="ARBA" id="ARBA00013274"/>
    </source>
</evidence>
<evidence type="ECO:0000256" key="11">
    <source>
        <dbReference type="SAM" id="MobiDB-lite"/>
    </source>
</evidence>
<keyword evidence="6 9" id="KW-0443">Lipid metabolism</keyword>
<sequence length="937" mass="102033">MPLRLAHAKSRHGCTRCKQRRVKCNELAPCQNCVRKHEDCSLVQDRHIRQPSRAQYASPSSVKSTSSPHPAIGTSLLGQPKEAIWGEDLFLMAHFVSSTARTISPRPEISQLWQTVIPEEAINCPFLVHGMLAFSAMHLASLRPSQREHYEQCCRRQQNEAIPDYRRAIQNIKVEMSGQVFAMASLIILLGLASVSDNALPKENDSFENKPTVADIVSIFTTVKGLEAILKDGTITRHDIINSCHKAVLTGHTIVDAQTFDLPVDIQARYHELKTRCLNSLLTGDESAQQTCIKAIDSLQNIHRELLFLVSRPGYNANVDLEPAYLVKWFAWVSPEFITMLRHEDSAALVILGDFFALLGLIENRWYLKNAASNALKVMVSSSVLVACLSGAIVATGSSIPTPGSAYAPKHATCPSAPLVRGATGICAAESDYVTRRHQKASAALKTWLRSVDKSFNEATKDWSATSHSKGTKAPVVALTSSGGGYRAMLSGAGVVKAFDGREKVKTGVSGLYQALTYEAGLSGGSWLLSSLAGNNYPTISSLQKKLWEEALQSSLLVTSILVSPQKDTIYDTVEANIKAKRQAGFEPTIIDPWGRLLAYGLLYGPDGGVRDTMSSIAQTASFKDHLAPYPIITGLGLETGSCIPERNATQYEFHPYEFGSWDAGVEAFAVSKYIGTSFSNGRPTKKCITNYDQLSYVLGISSNVFAAACEPIKANNSADASLVQNFAALVSPPGSGQNEVSVRQTFGLIPNPFQGRRKSPEVSALSTLELVDGGVGIGYQGNPIWPFLYRSDVDVIIVNENSADTKDNYPNGTQIVNTYKAAVAAGLKRMPTIPSSETFVTKKLNQKPVFFGCNKADAATIIYIPNFNYTFESGQPTSKIQYFHNETVGMIDNGVEVGNYGGKKNWPLCLACGVMKKQDGQLPRGCAACFKEYCFN</sequence>
<dbReference type="Pfam" id="PF00172">
    <property type="entry name" value="Zn_clus"/>
    <property type="match status" value="1"/>
</dbReference>
<dbReference type="CDD" id="cd00067">
    <property type="entry name" value="GAL4"/>
    <property type="match status" value="1"/>
</dbReference>
<dbReference type="GO" id="GO:0046475">
    <property type="term" value="P:glycerophospholipid catabolic process"/>
    <property type="evidence" value="ECO:0007669"/>
    <property type="project" value="TreeGrafter"/>
</dbReference>
<dbReference type="AlphaFoldDB" id="A0A8K0RUN9"/>
<dbReference type="OrthoDB" id="4084751at2759"/>
<evidence type="ECO:0000256" key="5">
    <source>
        <dbReference type="ARBA" id="ARBA00022963"/>
    </source>
</evidence>
<dbReference type="GO" id="GO:0000981">
    <property type="term" value="F:DNA-binding transcription factor activity, RNA polymerase II-specific"/>
    <property type="evidence" value="ECO:0007669"/>
    <property type="project" value="InterPro"/>
</dbReference>
<feature type="region of interest" description="Disordered" evidence="11">
    <location>
        <begin position="51"/>
        <end position="73"/>
    </location>
</feature>
<dbReference type="InterPro" id="IPR016035">
    <property type="entry name" value="Acyl_Trfase/lysoPLipase"/>
</dbReference>
<keyword evidence="5 9" id="KW-0442">Lipid degradation</keyword>
<dbReference type="SMART" id="SM00022">
    <property type="entry name" value="PLAc"/>
    <property type="match status" value="1"/>
</dbReference>
<evidence type="ECO:0000256" key="6">
    <source>
        <dbReference type="ARBA" id="ARBA00023098"/>
    </source>
</evidence>
<dbReference type="SMART" id="SM00066">
    <property type="entry name" value="GAL4"/>
    <property type="match status" value="1"/>
</dbReference>
<dbReference type="PROSITE" id="PS00463">
    <property type="entry name" value="ZN2_CY6_FUNGAL_1"/>
    <property type="match status" value="1"/>
</dbReference>
<evidence type="ECO:0000259" key="12">
    <source>
        <dbReference type="PROSITE" id="PS50048"/>
    </source>
</evidence>
<evidence type="ECO:0000256" key="4">
    <source>
        <dbReference type="ARBA" id="ARBA00022801"/>
    </source>
</evidence>
<dbReference type="GO" id="GO:0004623">
    <property type="term" value="F:phospholipase A2 activity"/>
    <property type="evidence" value="ECO:0007669"/>
    <property type="project" value="TreeGrafter"/>
</dbReference>
<dbReference type="InterPro" id="IPR002642">
    <property type="entry name" value="LysoPLipase_cat_dom"/>
</dbReference>
<dbReference type="SUPFAM" id="SSF52151">
    <property type="entry name" value="FabD/lysophospholipase-like"/>
    <property type="match status" value="1"/>
</dbReference>
<comment type="catalytic activity">
    <reaction evidence="10">
        <text>a 1-acyl-sn-glycero-3-phosphocholine + H2O = sn-glycerol 3-phosphocholine + a fatty acid + H(+)</text>
        <dbReference type="Rhea" id="RHEA:15177"/>
        <dbReference type="ChEBI" id="CHEBI:15377"/>
        <dbReference type="ChEBI" id="CHEBI:15378"/>
        <dbReference type="ChEBI" id="CHEBI:16870"/>
        <dbReference type="ChEBI" id="CHEBI:28868"/>
        <dbReference type="ChEBI" id="CHEBI:58168"/>
        <dbReference type="EC" id="3.1.1.5"/>
    </reaction>
</comment>
<comment type="similarity">
    <text evidence="1 10">Belongs to the lysophospholipase family.</text>
</comment>
<comment type="caution">
    <text evidence="14">The sequence shown here is derived from an EMBL/GenBank/DDBJ whole genome shotgun (WGS) entry which is preliminary data.</text>
</comment>
<evidence type="ECO:0000259" key="13">
    <source>
        <dbReference type="PROSITE" id="PS51210"/>
    </source>
</evidence>
<proteinExistence type="inferred from homology"/>
<organism evidence="14 15">
    <name type="scientific">Fusarium tricinctum</name>
    <dbReference type="NCBI Taxonomy" id="61284"/>
    <lineage>
        <taxon>Eukaryota</taxon>
        <taxon>Fungi</taxon>
        <taxon>Dikarya</taxon>
        <taxon>Ascomycota</taxon>
        <taxon>Pezizomycotina</taxon>
        <taxon>Sordariomycetes</taxon>
        <taxon>Hypocreomycetidae</taxon>
        <taxon>Hypocreales</taxon>
        <taxon>Nectriaceae</taxon>
        <taxon>Fusarium</taxon>
        <taxon>Fusarium tricinctum species complex</taxon>
    </lineage>
</organism>
<keyword evidence="3" id="KW-0732">Signal</keyword>
<dbReference type="EMBL" id="JAGPXF010000004">
    <property type="protein sequence ID" value="KAH7245066.1"/>
    <property type="molecule type" value="Genomic_DNA"/>
</dbReference>
<dbReference type="PROSITE" id="PS51210">
    <property type="entry name" value="PLA2C"/>
    <property type="match status" value="1"/>
</dbReference>
<evidence type="ECO:0000256" key="10">
    <source>
        <dbReference type="RuleBase" id="RU362103"/>
    </source>
</evidence>
<accession>A0A8K0RUN9</accession>
<dbReference type="PROSITE" id="PS50048">
    <property type="entry name" value="ZN2_CY6_FUNGAL_2"/>
    <property type="match status" value="1"/>
</dbReference>
<feature type="domain" description="Zn(2)-C6 fungal-type" evidence="12">
    <location>
        <begin position="13"/>
        <end position="42"/>
    </location>
</feature>
<dbReference type="GO" id="GO:0004622">
    <property type="term" value="F:phosphatidylcholine lysophospholipase activity"/>
    <property type="evidence" value="ECO:0007669"/>
    <property type="project" value="UniProtKB-EC"/>
</dbReference>
<dbReference type="SUPFAM" id="SSF57701">
    <property type="entry name" value="Zn2/Cys6 DNA-binding domain"/>
    <property type="match status" value="1"/>
</dbReference>
<dbReference type="EC" id="3.1.1.5" evidence="2 10"/>
<evidence type="ECO:0000256" key="3">
    <source>
        <dbReference type="ARBA" id="ARBA00022729"/>
    </source>
</evidence>
<keyword evidence="15" id="KW-1185">Reference proteome</keyword>
<keyword evidence="8" id="KW-0539">Nucleus</keyword>
<dbReference type="Pfam" id="PF01735">
    <property type="entry name" value="PLA2_B"/>
    <property type="match status" value="1"/>
</dbReference>
<evidence type="ECO:0000313" key="14">
    <source>
        <dbReference type="EMBL" id="KAH7245066.1"/>
    </source>
</evidence>
<gene>
    <name evidence="14" type="ORF">BKA59DRAFT_544454</name>
</gene>
<dbReference type="InterPro" id="IPR036864">
    <property type="entry name" value="Zn2-C6_fun-type_DNA-bd_sf"/>
</dbReference>
<keyword evidence="4 9" id="KW-0378">Hydrolase</keyword>
<dbReference type="InterPro" id="IPR021858">
    <property type="entry name" value="Fun_TF"/>
</dbReference>
<evidence type="ECO:0000256" key="8">
    <source>
        <dbReference type="ARBA" id="ARBA00023242"/>
    </source>
</evidence>
<dbReference type="GO" id="GO:0005783">
    <property type="term" value="C:endoplasmic reticulum"/>
    <property type="evidence" value="ECO:0007669"/>
    <property type="project" value="TreeGrafter"/>
</dbReference>
<dbReference type="GO" id="GO:0005829">
    <property type="term" value="C:cytosol"/>
    <property type="evidence" value="ECO:0007669"/>
    <property type="project" value="TreeGrafter"/>
</dbReference>
<dbReference type="InterPro" id="IPR001138">
    <property type="entry name" value="Zn2Cys6_DnaBD"/>
</dbReference>
<dbReference type="Proteomes" id="UP000813427">
    <property type="component" value="Unassembled WGS sequence"/>
</dbReference>
<dbReference type="PANTHER" id="PTHR10728:SF33">
    <property type="entry name" value="LYSOPHOSPHOLIPASE 1-RELATED"/>
    <property type="match status" value="1"/>
</dbReference>
<reference evidence="14" key="1">
    <citation type="journal article" date="2021" name="Nat. Commun.">
        <title>Genetic determinants of endophytism in the Arabidopsis root mycobiome.</title>
        <authorList>
            <person name="Mesny F."/>
            <person name="Miyauchi S."/>
            <person name="Thiergart T."/>
            <person name="Pickel B."/>
            <person name="Atanasova L."/>
            <person name="Karlsson M."/>
            <person name="Huettel B."/>
            <person name="Barry K.W."/>
            <person name="Haridas S."/>
            <person name="Chen C."/>
            <person name="Bauer D."/>
            <person name="Andreopoulos W."/>
            <person name="Pangilinan J."/>
            <person name="LaButti K."/>
            <person name="Riley R."/>
            <person name="Lipzen A."/>
            <person name="Clum A."/>
            <person name="Drula E."/>
            <person name="Henrissat B."/>
            <person name="Kohler A."/>
            <person name="Grigoriev I.V."/>
            <person name="Martin F.M."/>
            <person name="Hacquard S."/>
        </authorList>
    </citation>
    <scope>NUCLEOTIDE SEQUENCE</scope>
    <source>
        <strain evidence="14">MPI-SDFR-AT-0068</strain>
    </source>
</reference>
<evidence type="ECO:0000256" key="1">
    <source>
        <dbReference type="ARBA" id="ARBA00008780"/>
    </source>
</evidence>
<protein>
    <recommendedName>
        <fullName evidence="2 10">Lysophospholipase</fullName>
        <ecNumber evidence="2 10">3.1.1.5</ecNumber>
    </recommendedName>
</protein>
<evidence type="ECO:0000256" key="7">
    <source>
        <dbReference type="ARBA" id="ARBA00023180"/>
    </source>
</evidence>
<keyword evidence="7" id="KW-0325">Glycoprotein</keyword>
<dbReference type="GO" id="GO:0008270">
    <property type="term" value="F:zinc ion binding"/>
    <property type="evidence" value="ECO:0007669"/>
    <property type="project" value="InterPro"/>
</dbReference>
<name>A0A8K0RUN9_9HYPO</name>
<feature type="domain" description="PLA2c" evidence="13">
    <location>
        <begin position="413"/>
        <end position="937"/>
    </location>
</feature>
<dbReference type="Gene3D" id="4.10.240.10">
    <property type="entry name" value="Zn(2)-C6 fungal-type DNA-binding domain"/>
    <property type="match status" value="1"/>
</dbReference>
<dbReference type="PANTHER" id="PTHR10728">
    <property type="entry name" value="CYTOSOLIC PHOSPHOLIPASE A2"/>
    <property type="match status" value="1"/>
</dbReference>